<accession>A0A225V7F2</accession>
<organism evidence="1 2">
    <name type="scientific">Phytophthora megakarya</name>
    <dbReference type="NCBI Taxonomy" id="4795"/>
    <lineage>
        <taxon>Eukaryota</taxon>
        <taxon>Sar</taxon>
        <taxon>Stramenopiles</taxon>
        <taxon>Oomycota</taxon>
        <taxon>Peronosporomycetes</taxon>
        <taxon>Peronosporales</taxon>
        <taxon>Peronosporaceae</taxon>
        <taxon>Phytophthora</taxon>
    </lineage>
</organism>
<reference evidence="2" key="1">
    <citation type="submission" date="2017-03" db="EMBL/GenBank/DDBJ databases">
        <title>Phytopthora megakarya and P. palmivora, two closely related causual agents of cacao black pod achieved similar genome size and gene model numbers by different mechanisms.</title>
        <authorList>
            <person name="Ali S."/>
            <person name="Shao J."/>
            <person name="Larry D.J."/>
            <person name="Kronmiller B."/>
            <person name="Shen D."/>
            <person name="Strem M.D."/>
            <person name="Melnick R.L."/>
            <person name="Guiltinan M.J."/>
            <person name="Tyler B.M."/>
            <person name="Meinhardt L.W."/>
            <person name="Bailey B.A."/>
        </authorList>
    </citation>
    <scope>NUCLEOTIDE SEQUENCE [LARGE SCALE GENOMIC DNA]</scope>
    <source>
        <strain evidence="2">zdho120</strain>
    </source>
</reference>
<sequence length="87" mass="9782">MDIVNRVKKNALPDIKALFQNELRVKMIERDVEARIMKDKGLTECSSGAEGTHEKRKPLVVSLVPATLKQEVKQCVCFAYKSAAIHD</sequence>
<dbReference type="EMBL" id="NBNE01007254">
    <property type="protein sequence ID" value="OWZ00889.1"/>
    <property type="molecule type" value="Genomic_DNA"/>
</dbReference>
<protein>
    <submittedName>
        <fullName evidence="1">Uncharacterized protein</fullName>
    </submittedName>
</protein>
<name>A0A225V7F2_9STRA</name>
<keyword evidence="2" id="KW-1185">Reference proteome</keyword>
<proteinExistence type="predicted"/>
<gene>
    <name evidence="1" type="ORF">PHMEG_00027824</name>
</gene>
<evidence type="ECO:0000313" key="1">
    <source>
        <dbReference type="EMBL" id="OWZ00889.1"/>
    </source>
</evidence>
<comment type="caution">
    <text evidence="1">The sequence shown here is derived from an EMBL/GenBank/DDBJ whole genome shotgun (WGS) entry which is preliminary data.</text>
</comment>
<evidence type="ECO:0000313" key="2">
    <source>
        <dbReference type="Proteomes" id="UP000198211"/>
    </source>
</evidence>
<dbReference type="Proteomes" id="UP000198211">
    <property type="component" value="Unassembled WGS sequence"/>
</dbReference>
<dbReference type="AlphaFoldDB" id="A0A225V7F2"/>